<dbReference type="STRING" id="652787.SAMN05216490_1889"/>
<dbReference type="InterPro" id="IPR002104">
    <property type="entry name" value="Integrase_catalytic"/>
</dbReference>
<dbReference type="Pfam" id="PF13102">
    <property type="entry name" value="Phage_int_SAM_5"/>
    <property type="match status" value="1"/>
</dbReference>
<dbReference type="PROSITE" id="PS51900">
    <property type="entry name" value="CB"/>
    <property type="match status" value="1"/>
</dbReference>
<keyword evidence="4" id="KW-0233">DNA recombination</keyword>
<evidence type="ECO:0000256" key="5">
    <source>
        <dbReference type="PROSITE-ProRule" id="PRU01248"/>
    </source>
</evidence>
<dbReference type="SUPFAM" id="SSF56349">
    <property type="entry name" value="DNA breaking-rejoining enzymes"/>
    <property type="match status" value="1"/>
</dbReference>
<evidence type="ECO:0000256" key="2">
    <source>
        <dbReference type="ARBA" id="ARBA00022908"/>
    </source>
</evidence>
<protein>
    <submittedName>
        <fullName evidence="8">Site-specific recombinase XerD</fullName>
    </submittedName>
</protein>
<evidence type="ECO:0000259" key="6">
    <source>
        <dbReference type="PROSITE" id="PS51898"/>
    </source>
</evidence>
<dbReference type="InterPro" id="IPR011010">
    <property type="entry name" value="DNA_brk_join_enz"/>
</dbReference>
<dbReference type="CDD" id="cd01185">
    <property type="entry name" value="INTN1_C_like"/>
    <property type="match status" value="1"/>
</dbReference>
<evidence type="ECO:0000256" key="4">
    <source>
        <dbReference type="ARBA" id="ARBA00023172"/>
    </source>
</evidence>
<dbReference type="InterPro" id="IPR013762">
    <property type="entry name" value="Integrase-like_cat_sf"/>
</dbReference>
<keyword evidence="3 5" id="KW-0238">DNA-binding</keyword>
<evidence type="ECO:0000313" key="9">
    <source>
        <dbReference type="Proteomes" id="UP000199679"/>
    </source>
</evidence>
<name>A0A1H1VCG2_MUCMA</name>
<dbReference type="RefSeq" id="WP_197684585.1">
    <property type="nucleotide sequence ID" value="NZ_LT629740.1"/>
</dbReference>
<dbReference type="GO" id="GO:0006310">
    <property type="term" value="P:DNA recombination"/>
    <property type="evidence" value="ECO:0007669"/>
    <property type="project" value="UniProtKB-KW"/>
</dbReference>
<dbReference type="EMBL" id="LT629740">
    <property type="protein sequence ID" value="SDS82462.1"/>
    <property type="molecule type" value="Genomic_DNA"/>
</dbReference>
<gene>
    <name evidence="8" type="ORF">SAMN05216490_1889</name>
</gene>
<dbReference type="Proteomes" id="UP000199679">
    <property type="component" value="Chromosome I"/>
</dbReference>
<dbReference type="PANTHER" id="PTHR30349">
    <property type="entry name" value="PHAGE INTEGRASE-RELATED"/>
    <property type="match status" value="1"/>
</dbReference>
<dbReference type="GO" id="GO:0003677">
    <property type="term" value="F:DNA binding"/>
    <property type="evidence" value="ECO:0007669"/>
    <property type="project" value="UniProtKB-UniRule"/>
</dbReference>
<dbReference type="GO" id="GO:0015074">
    <property type="term" value="P:DNA integration"/>
    <property type="evidence" value="ECO:0007669"/>
    <property type="project" value="UniProtKB-KW"/>
</dbReference>
<evidence type="ECO:0000313" key="8">
    <source>
        <dbReference type="EMBL" id="SDS82462.1"/>
    </source>
</evidence>
<dbReference type="InterPro" id="IPR044068">
    <property type="entry name" value="CB"/>
</dbReference>
<reference evidence="8 9" key="1">
    <citation type="submission" date="2016-10" db="EMBL/GenBank/DDBJ databases">
        <authorList>
            <person name="de Groot N.N."/>
        </authorList>
    </citation>
    <scope>NUCLEOTIDE SEQUENCE [LARGE SCALE GENOMIC DNA]</scope>
    <source>
        <strain evidence="8 9">MP1X4</strain>
    </source>
</reference>
<keyword evidence="9" id="KW-1185">Reference proteome</keyword>
<evidence type="ECO:0000256" key="3">
    <source>
        <dbReference type="ARBA" id="ARBA00023125"/>
    </source>
</evidence>
<sequence>MSTLRFNLREDKPDKASKCPIELIYQVSGQRKYYQPENNKGKPVKLNPINWQAEKQLAVYVNPTKAKKLLPVELHKDLDNVILLDSEIETVNDTIAKVKTDIKAIEDRFALDKIPYSATMVIDALKGSLTSKTKKEEPKDYLVDLIDQYVAAHALNREAGYLTVFKSVKTHLLAYQVAIKETVRIETIDYNFFQRFQTFLINDGKLKNNTIAKALSTLKTLLAYAGKTGIKVNDNYKGFSIKREKLEVIALNETEFATLLNMDLSKNKRLDQVRDVFCFSCASGLRISDMQQLKREHIKRDEINITVKKTKTELTIPLNGITSKILEKYKEQHKPLPLISSQKLNTYIKELCREAKINEPIEIVRFRGSKRETETFPKHDLIHLHTGRKTFCTLSLEKGMSAEQVMSISGHTDYKSFKRYVDVTEKLKKVVMVKAWGEIPVLKVV</sequence>
<feature type="domain" description="Core-binding (CB)" evidence="7">
    <location>
        <begin position="140"/>
        <end position="226"/>
    </location>
</feature>
<dbReference type="PANTHER" id="PTHR30349:SF64">
    <property type="entry name" value="PROPHAGE INTEGRASE INTD-RELATED"/>
    <property type="match status" value="1"/>
</dbReference>
<dbReference type="Pfam" id="PF00589">
    <property type="entry name" value="Phage_integrase"/>
    <property type="match status" value="1"/>
</dbReference>
<accession>A0A1H1VCG2</accession>
<evidence type="ECO:0000256" key="1">
    <source>
        <dbReference type="ARBA" id="ARBA00008857"/>
    </source>
</evidence>
<keyword evidence="2" id="KW-0229">DNA integration</keyword>
<comment type="similarity">
    <text evidence="1">Belongs to the 'phage' integrase family.</text>
</comment>
<evidence type="ECO:0000259" key="7">
    <source>
        <dbReference type="PROSITE" id="PS51900"/>
    </source>
</evidence>
<dbReference type="Gene3D" id="1.10.150.130">
    <property type="match status" value="1"/>
</dbReference>
<dbReference type="AlphaFoldDB" id="A0A1H1VCG2"/>
<dbReference type="InterPro" id="IPR050090">
    <property type="entry name" value="Tyrosine_recombinase_XerCD"/>
</dbReference>
<dbReference type="InterPro" id="IPR010998">
    <property type="entry name" value="Integrase_recombinase_N"/>
</dbReference>
<proteinExistence type="inferred from homology"/>
<organism evidence="8 9">
    <name type="scientific">Mucilaginibacter mallensis</name>
    <dbReference type="NCBI Taxonomy" id="652787"/>
    <lineage>
        <taxon>Bacteria</taxon>
        <taxon>Pseudomonadati</taxon>
        <taxon>Bacteroidota</taxon>
        <taxon>Sphingobacteriia</taxon>
        <taxon>Sphingobacteriales</taxon>
        <taxon>Sphingobacteriaceae</taxon>
        <taxon>Mucilaginibacter</taxon>
    </lineage>
</organism>
<feature type="domain" description="Tyr recombinase" evidence="6">
    <location>
        <begin position="246"/>
        <end position="433"/>
    </location>
</feature>
<dbReference type="InterPro" id="IPR025269">
    <property type="entry name" value="SAM-like_dom"/>
</dbReference>
<dbReference type="PROSITE" id="PS51898">
    <property type="entry name" value="TYR_RECOMBINASE"/>
    <property type="match status" value="1"/>
</dbReference>
<dbReference type="Gene3D" id="1.10.443.10">
    <property type="entry name" value="Intergrase catalytic core"/>
    <property type="match status" value="1"/>
</dbReference>